<dbReference type="AlphaFoldDB" id="A0A965ZLX8"/>
<reference evidence="8" key="2">
    <citation type="submission" date="2020-10" db="EMBL/GenBank/DDBJ databases">
        <title>Mucilaginibacter sp. nov., isolated from soil.</title>
        <authorList>
            <person name="Jeon C.O."/>
        </authorList>
    </citation>
    <scope>NUCLEOTIDE SEQUENCE</scope>
    <source>
        <strain evidence="8">R11</strain>
    </source>
</reference>
<dbReference type="EMBL" id="WWEO01000045">
    <property type="protein sequence ID" value="NCD72477.1"/>
    <property type="molecule type" value="Genomic_DNA"/>
</dbReference>
<keyword evidence="5 6" id="KW-0472">Membrane</keyword>
<dbReference type="PANTHER" id="PTHR43124">
    <property type="entry name" value="PURINE EFFLUX PUMP PBUE"/>
    <property type="match status" value="1"/>
</dbReference>
<sequence>MFEHSVAKISVMEFPIKRIVPIPNLVLGTSCMLLMFQAYLIAPLQLSLATEFDSSLVNLGIPAFAIGFALAAGAMDSFWIFVKPAKIFLMSLVALCLGTLLLSTVKSAGWFLLIKVLTGLGTGAMLPSVLIMATNCDVETGSLKNLTFIIFALATGMTLGPSTGGWLNESLGWRSIYCLVGVVAGFLCLLFLLDKSNKLLDQQNGGLHYPTLNKPDKQARYIYTFVFLTGVFHSGVFVWVSYYFTTQYGLDEFSVANVLFIFGLPGLVISILMHIYRIDNEVIKVLYPGFLLTLAGLFILMMNVDLWLAKCLLAIISVGFSCTQPLFIGIIKLPRPGISVARPLAKGCGILFAGYGIGPVIMLALLDAPKTVGLGFLVLLVVALAIVSPRIWNFPKFTKPALKLNKIK</sequence>
<feature type="domain" description="Major facilitator superfamily (MFS) profile" evidence="7">
    <location>
        <begin position="16"/>
        <end position="398"/>
    </location>
</feature>
<evidence type="ECO:0000256" key="2">
    <source>
        <dbReference type="ARBA" id="ARBA00022475"/>
    </source>
</evidence>
<keyword evidence="9" id="KW-1185">Reference proteome</keyword>
<comment type="caution">
    <text evidence="8">The sequence shown here is derived from an EMBL/GenBank/DDBJ whole genome shotgun (WGS) entry which is preliminary data.</text>
</comment>
<keyword evidence="4 6" id="KW-1133">Transmembrane helix</keyword>
<feature type="transmembrane region" description="Helical" evidence="6">
    <location>
        <begin position="87"/>
        <end position="105"/>
    </location>
</feature>
<name>A0A965ZLX8_9SPHI</name>
<feature type="transmembrane region" description="Helical" evidence="6">
    <location>
        <begin position="146"/>
        <end position="167"/>
    </location>
</feature>
<feature type="transmembrane region" description="Helical" evidence="6">
    <location>
        <begin position="173"/>
        <end position="193"/>
    </location>
</feature>
<evidence type="ECO:0000256" key="4">
    <source>
        <dbReference type="ARBA" id="ARBA00022989"/>
    </source>
</evidence>
<evidence type="ECO:0000256" key="1">
    <source>
        <dbReference type="ARBA" id="ARBA00004651"/>
    </source>
</evidence>
<organism evidence="8 9">
    <name type="scientific">Mucilaginibacter agri</name>
    <dbReference type="NCBI Taxonomy" id="2695265"/>
    <lineage>
        <taxon>Bacteria</taxon>
        <taxon>Pseudomonadati</taxon>
        <taxon>Bacteroidota</taxon>
        <taxon>Sphingobacteriia</taxon>
        <taxon>Sphingobacteriales</taxon>
        <taxon>Sphingobacteriaceae</taxon>
        <taxon>Mucilaginibacter</taxon>
    </lineage>
</organism>
<gene>
    <name evidence="8" type="ORF">GSY63_24135</name>
</gene>
<evidence type="ECO:0000313" key="8">
    <source>
        <dbReference type="EMBL" id="NCD72477.1"/>
    </source>
</evidence>
<feature type="transmembrane region" description="Helical" evidence="6">
    <location>
        <begin position="343"/>
        <end position="366"/>
    </location>
</feature>
<evidence type="ECO:0000313" key="9">
    <source>
        <dbReference type="Proteomes" id="UP000638732"/>
    </source>
</evidence>
<keyword evidence="3 6" id="KW-0812">Transmembrane</keyword>
<comment type="subcellular location">
    <subcellularLocation>
        <location evidence="1">Cell membrane</location>
        <topology evidence="1">Multi-pass membrane protein</topology>
    </subcellularLocation>
</comment>
<dbReference type="GO" id="GO:0022857">
    <property type="term" value="F:transmembrane transporter activity"/>
    <property type="evidence" value="ECO:0007669"/>
    <property type="project" value="InterPro"/>
</dbReference>
<reference evidence="8" key="1">
    <citation type="submission" date="2020-01" db="EMBL/GenBank/DDBJ databases">
        <authorList>
            <person name="Seo Y.L."/>
        </authorList>
    </citation>
    <scope>NUCLEOTIDE SEQUENCE</scope>
    <source>
        <strain evidence="8">R11</strain>
    </source>
</reference>
<dbReference type="InterPro" id="IPR011701">
    <property type="entry name" value="MFS"/>
</dbReference>
<dbReference type="Proteomes" id="UP000638732">
    <property type="component" value="Unassembled WGS sequence"/>
</dbReference>
<dbReference type="Gene3D" id="1.20.1250.20">
    <property type="entry name" value="MFS general substrate transporter like domains"/>
    <property type="match status" value="1"/>
</dbReference>
<proteinExistence type="predicted"/>
<keyword evidence="2" id="KW-1003">Cell membrane</keyword>
<feature type="transmembrane region" description="Helical" evidence="6">
    <location>
        <begin position="285"/>
        <end position="301"/>
    </location>
</feature>
<feature type="transmembrane region" description="Helical" evidence="6">
    <location>
        <begin position="221"/>
        <end position="242"/>
    </location>
</feature>
<feature type="transmembrane region" description="Helical" evidence="6">
    <location>
        <begin position="372"/>
        <end position="392"/>
    </location>
</feature>
<dbReference type="InterPro" id="IPR020846">
    <property type="entry name" value="MFS_dom"/>
</dbReference>
<dbReference type="PROSITE" id="PS50850">
    <property type="entry name" value="MFS"/>
    <property type="match status" value="1"/>
</dbReference>
<evidence type="ECO:0000256" key="6">
    <source>
        <dbReference type="SAM" id="Phobius"/>
    </source>
</evidence>
<dbReference type="RefSeq" id="WP_166588419.1">
    <property type="nucleotide sequence ID" value="NZ_WWEO01000045.1"/>
</dbReference>
<accession>A0A965ZLX8</accession>
<feature type="transmembrane region" description="Helical" evidence="6">
    <location>
        <begin position="111"/>
        <end position="134"/>
    </location>
</feature>
<feature type="transmembrane region" description="Helical" evidence="6">
    <location>
        <begin position="21"/>
        <end position="41"/>
    </location>
</feature>
<evidence type="ECO:0000256" key="3">
    <source>
        <dbReference type="ARBA" id="ARBA00022692"/>
    </source>
</evidence>
<dbReference type="InterPro" id="IPR036259">
    <property type="entry name" value="MFS_trans_sf"/>
</dbReference>
<dbReference type="InterPro" id="IPR050189">
    <property type="entry name" value="MFS_Efflux_Transporters"/>
</dbReference>
<dbReference type="GO" id="GO:0005886">
    <property type="term" value="C:plasma membrane"/>
    <property type="evidence" value="ECO:0007669"/>
    <property type="project" value="UniProtKB-SubCell"/>
</dbReference>
<dbReference type="Pfam" id="PF07690">
    <property type="entry name" value="MFS_1"/>
    <property type="match status" value="1"/>
</dbReference>
<evidence type="ECO:0000256" key="5">
    <source>
        <dbReference type="ARBA" id="ARBA00023136"/>
    </source>
</evidence>
<feature type="transmembrane region" description="Helical" evidence="6">
    <location>
        <begin position="254"/>
        <end position="273"/>
    </location>
</feature>
<feature type="transmembrane region" description="Helical" evidence="6">
    <location>
        <begin position="307"/>
        <end position="331"/>
    </location>
</feature>
<dbReference type="SUPFAM" id="SSF103473">
    <property type="entry name" value="MFS general substrate transporter"/>
    <property type="match status" value="1"/>
</dbReference>
<dbReference type="PANTHER" id="PTHR43124:SF3">
    <property type="entry name" value="CHLORAMPHENICOL EFFLUX PUMP RV0191"/>
    <property type="match status" value="1"/>
</dbReference>
<protein>
    <submittedName>
        <fullName evidence="8">MFS transporter</fullName>
    </submittedName>
</protein>
<feature type="transmembrane region" description="Helical" evidence="6">
    <location>
        <begin position="61"/>
        <end position="82"/>
    </location>
</feature>
<evidence type="ECO:0000259" key="7">
    <source>
        <dbReference type="PROSITE" id="PS50850"/>
    </source>
</evidence>